<proteinExistence type="evidence at transcript level"/>
<feature type="region of interest" description="Disordered" evidence="1">
    <location>
        <begin position="186"/>
        <end position="210"/>
    </location>
</feature>
<evidence type="ECO:0000256" key="1">
    <source>
        <dbReference type="SAM" id="MobiDB-lite"/>
    </source>
</evidence>
<sequence length="255" mass="28842">MLFVIIVTLFIISNVIPKIRAAEEQEDQKAQLNGMQTSVYEGGNVIKTIKVQRRDTLNIVSESYVEQTNHADESQSSNRLRRDLNFDNFMKDFIKDEIKEPFNNISNRTGSGISYSVQTYQRNKPIFKGNFKGRNVVSGSLDESIGNTFYDSNPNASVVVQIGNTYSENSKNKNTKNNTENQVNTAKQNATDSQGNSSSTNYNSSSHIENNTLYNKGSEAYANNQTAFNRQMILSSNVFYLFLYSSMILLKYSLF</sequence>
<evidence type="ECO:0000313" key="2">
    <source>
        <dbReference type="EMBL" id="BAC45039.1"/>
    </source>
</evidence>
<dbReference type="EMBL" id="AB086813">
    <property type="protein sequence ID" value="BAC45039.1"/>
    <property type="molecule type" value="mRNA"/>
</dbReference>
<name>Q8B6C9_9VIRU</name>
<feature type="compositionally biased region" description="Low complexity" evidence="1">
    <location>
        <begin position="193"/>
        <end position="206"/>
    </location>
</feature>
<accession>Q8B6C9</accession>
<protein>
    <submittedName>
        <fullName evidence="2">Uncharacterized protein</fullName>
    </submittedName>
</protein>
<reference evidence="2" key="1">
    <citation type="journal article" date="2003" name="J. Insect Physiol.">
        <title>Expression of Cotesia kariyai polydnavirus genes in lepidopteran hemocytes and Sf9 cells.</title>
        <authorList>
            <person name="Tanaka K."/>
            <person name="Tsuzuki S."/>
            <person name="Matsumoto H."/>
            <person name="Hayakawa Y."/>
        </authorList>
    </citation>
    <scope>NUCLEOTIDE SEQUENCE</scope>
</reference>
<organism evidence="2">
    <name type="scientific">Bracoviriform kariyai</name>
    <dbReference type="NCBI Taxonomy" id="199362"/>
    <lineage>
        <taxon>Viruses</taxon>
        <taxon>Viruses incertae sedis</taxon>
        <taxon>Polydnaviriformidae</taxon>
        <taxon>Bracoviriform</taxon>
    </lineage>
</organism>